<sequence length="235" mass="25118">VAAIRTLHMRGANVTMPCKNAVIPFLDELTPAARAIQAVNTIVNEDGVLVGHNTDGCGYTQNLRRNGIEVEGKKIVLLGGGGAASAIAIQAALEGAAEIAVFNLRDAFWPRVEQGLKTIAQAAPGCAISLRDLEDRAALKAAIDRCDILSNATRVGMAPYEDQSNITDGSWYRPDLVVTDVVYAPPETKMLREARAAGCKTCDGLGMLLCQGAEAFRLYSGLEMPVEEIRTLLYT</sequence>
<reference evidence="12" key="1">
    <citation type="journal article" date="2021" name="PeerJ">
        <title>Extensive microbial diversity within the chicken gut microbiome revealed by metagenomics and culture.</title>
        <authorList>
            <person name="Gilroy R."/>
            <person name="Ravi A."/>
            <person name="Getino M."/>
            <person name="Pursley I."/>
            <person name="Horton D.L."/>
            <person name="Alikhan N.F."/>
            <person name="Baker D."/>
            <person name="Gharbi K."/>
            <person name="Hall N."/>
            <person name="Watson M."/>
            <person name="Adriaenssens E.M."/>
            <person name="Foster-Nyarko E."/>
            <person name="Jarju S."/>
            <person name="Secka A."/>
            <person name="Antonio M."/>
            <person name="Oren A."/>
            <person name="Chaudhuri R.R."/>
            <person name="La Ragione R."/>
            <person name="Hildebrand F."/>
            <person name="Pallen M.J."/>
        </authorList>
    </citation>
    <scope>NUCLEOTIDE SEQUENCE</scope>
    <source>
        <strain evidence="12">ChiBcec18-1249</strain>
    </source>
</reference>
<name>A0A9D2LK94_9FIRM</name>
<dbReference type="CDD" id="cd01065">
    <property type="entry name" value="NAD_bind_Shikimate_DH"/>
    <property type="match status" value="1"/>
</dbReference>
<dbReference type="PANTHER" id="PTHR21089">
    <property type="entry name" value="SHIKIMATE DEHYDROGENASE"/>
    <property type="match status" value="1"/>
</dbReference>
<evidence type="ECO:0000256" key="9">
    <source>
        <dbReference type="ARBA" id="ARBA00071605"/>
    </source>
</evidence>
<dbReference type="Gene3D" id="3.40.50.10860">
    <property type="entry name" value="Leucine Dehydrogenase, chain A, domain 1"/>
    <property type="match status" value="1"/>
</dbReference>
<dbReference type="PANTHER" id="PTHR21089:SF1">
    <property type="entry name" value="BIFUNCTIONAL 3-DEHYDROQUINATE DEHYDRATASE_SHIKIMATE DEHYDROGENASE, CHLOROPLASTIC"/>
    <property type="match status" value="1"/>
</dbReference>
<evidence type="ECO:0000256" key="7">
    <source>
        <dbReference type="ARBA" id="ARBA00060613"/>
    </source>
</evidence>
<evidence type="ECO:0000256" key="8">
    <source>
        <dbReference type="ARBA" id="ARBA00066605"/>
    </source>
</evidence>
<comment type="catalytic activity">
    <reaction evidence="6">
        <text>shikimate + NAD(+) = 3-dehydroshikimate + NADH + H(+)</text>
        <dbReference type="Rhea" id="RHEA:17741"/>
        <dbReference type="ChEBI" id="CHEBI:15378"/>
        <dbReference type="ChEBI" id="CHEBI:16630"/>
        <dbReference type="ChEBI" id="CHEBI:36208"/>
        <dbReference type="ChEBI" id="CHEBI:57540"/>
        <dbReference type="ChEBI" id="CHEBI:57945"/>
    </reaction>
</comment>
<dbReference type="EC" id="1.1.1.24" evidence="8"/>
<accession>A0A9D2LK94</accession>
<keyword evidence="4" id="KW-0057">Aromatic amino acid biosynthesis</keyword>
<evidence type="ECO:0000256" key="5">
    <source>
        <dbReference type="ARBA" id="ARBA00051639"/>
    </source>
</evidence>
<keyword evidence="3" id="KW-0560">Oxidoreductase</keyword>
<dbReference type="EMBL" id="DWZJ01000092">
    <property type="protein sequence ID" value="HJB14055.1"/>
    <property type="molecule type" value="Genomic_DNA"/>
</dbReference>
<dbReference type="InterPro" id="IPR046346">
    <property type="entry name" value="Aminoacid_DH-like_N_sf"/>
</dbReference>
<dbReference type="SUPFAM" id="SSF51735">
    <property type="entry name" value="NAD(P)-binding Rossmann-fold domains"/>
    <property type="match status" value="1"/>
</dbReference>
<dbReference type="Pfam" id="PF08501">
    <property type="entry name" value="Shikimate_dh_N"/>
    <property type="match status" value="1"/>
</dbReference>
<dbReference type="GO" id="GO:0009423">
    <property type="term" value="P:chorismate biosynthetic process"/>
    <property type="evidence" value="ECO:0007669"/>
    <property type="project" value="UniProtKB-ARBA"/>
</dbReference>
<dbReference type="GO" id="GO:0009073">
    <property type="term" value="P:aromatic amino acid family biosynthetic process"/>
    <property type="evidence" value="ECO:0007669"/>
    <property type="project" value="UniProtKB-KW"/>
</dbReference>
<comment type="caution">
    <text evidence="12">The sequence shown here is derived from an EMBL/GenBank/DDBJ whole genome shotgun (WGS) entry which is preliminary data.</text>
</comment>
<dbReference type="InterPro" id="IPR013708">
    <property type="entry name" value="Shikimate_DH-bd_N"/>
</dbReference>
<dbReference type="GO" id="GO:0030266">
    <property type="term" value="F:quinate 3-dehydrogenase (NAD+) activity"/>
    <property type="evidence" value="ECO:0007669"/>
    <property type="project" value="UniProtKB-EC"/>
</dbReference>
<evidence type="ECO:0000256" key="6">
    <source>
        <dbReference type="ARBA" id="ARBA00052329"/>
    </source>
</evidence>
<evidence type="ECO:0000256" key="2">
    <source>
        <dbReference type="ARBA" id="ARBA00022605"/>
    </source>
</evidence>
<dbReference type="AlphaFoldDB" id="A0A9D2LK94"/>
<evidence type="ECO:0000259" key="11">
    <source>
        <dbReference type="Pfam" id="PF18317"/>
    </source>
</evidence>
<evidence type="ECO:0000259" key="10">
    <source>
        <dbReference type="Pfam" id="PF08501"/>
    </source>
</evidence>
<comment type="pathway">
    <text evidence="7">Aromatic compound metabolism; 3,4-dihydroxybenzoate biosynthesis; 3-dehydroquinate from D-quinate (NAD(+) route).</text>
</comment>
<dbReference type="Gene3D" id="3.40.50.720">
    <property type="entry name" value="NAD(P)-binding Rossmann-like Domain"/>
    <property type="match status" value="1"/>
</dbReference>
<dbReference type="InterPro" id="IPR041121">
    <property type="entry name" value="SDH_C"/>
</dbReference>
<evidence type="ECO:0000256" key="1">
    <source>
        <dbReference type="ARBA" id="ARBA00004871"/>
    </source>
</evidence>
<feature type="domain" description="Shikimate dehydrogenase substrate binding N-terminal" evidence="10">
    <location>
        <begin position="2"/>
        <end position="42"/>
    </location>
</feature>
<dbReference type="Pfam" id="PF18317">
    <property type="entry name" value="SDH_C"/>
    <property type="match status" value="1"/>
</dbReference>
<organism evidence="12 13">
    <name type="scientific">Candidatus Oscillibacter excrementigallinarum</name>
    <dbReference type="NCBI Taxonomy" id="2838716"/>
    <lineage>
        <taxon>Bacteria</taxon>
        <taxon>Bacillati</taxon>
        <taxon>Bacillota</taxon>
        <taxon>Clostridia</taxon>
        <taxon>Eubacteriales</taxon>
        <taxon>Oscillospiraceae</taxon>
        <taxon>Oscillibacter</taxon>
    </lineage>
</organism>
<dbReference type="InterPro" id="IPR036291">
    <property type="entry name" value="NAD(P)-bd_dom_sf"/>
</dbReference>
<evidence type="ECO:0000313" key="12">
    <source>
        <dbReference type="EMBL" id="HJB14055.1"/>
    </source>
</evidence>
<evidence type="ECO:0000313" key="13">
    <source>
        <dbReference type="Proteomes" id="UP000823824"/>
    </source>
</evidence>
<gene>
    <name evidence="12" type="ORF">H9787_10150</name>
</gene>
<dbReference type="GO" id="GO:0008652">
    <property type="term" value="P:amino acid biosynthetic process"/>
    <property type="evidence" value="ECO:0007669"/>
    <property type="project" value="UniProtKB-KW"/>
</dbReference>
<dbReference type="Proteomes" id="UP000823824">
    <property type="component" value="Unassembled WGS sequence"/>
</dbReference>
<dbReference type="GO" id="GO:0019632">
    <property type="term" value="P:shikimate metabolic process"/>
    <property type="evidence" value="ECO:0007669"/>
    <property type="project" value="UniProtKB-ARBA"/>
</dbReference>
<evidence type="ECO:0000256" key="4">
    <source>
        <dbReference type="ARBA" id="ARBA00023141"/>
    </source>
</evidence>
<dbReference type="GO" id="GO:0004764">
    <property type="term" value="F:shikimate 3-dehydrogenase (NADP+) activity"/>
    <property type="evidence" value="ECO:0007669"/>
    <property type="project" value="InterPro"/>
</dbReference>
<reference evidence="12" key="2">
    <citation type="submission" date="2021-04" db="EMBL/GenBank/DDBJ databases">
        <authorList>
            <person name="Gilroy R."/>
        </authorList>
    </citation>
    <scope>NUCLEOTIDE SEQUENCE</scope>
    <source>
        <strain evidence="12">ChiBcec18-1249</strain>
    </source>
</reference>
<dbReference type="SUPFAM" id="SSF53223">
    <property type="entry name" value="Aminoacid dehydrogenase-like, N-terminal domain"/>
    <property type="match status" value="1"/>
</dbReference>
<keyword evidence="2" id="KW-0028">Amino-acid biosynthesis</keyword>
<proteinExistence type="predicted"/>
<comment type="pathway">
    <text evidence="1">Metabolic intermediate biosynthesis; chorismate biosynthesis; chorismate from D-erythrose 4-phosphate and phosphoenolpyruvate: step 4/7.</text>
</comment>
<evidence type="ECO:0000256" key="3">
    <source>
        <dbReference type="ARBA" id="ARBA00023002"/>
    </source>
</evidence>
<feature type="domain" description="SDH C-terminal" evidence="11">
    <location>
        <begin position="204"/>
        <end position="233"/>
    </location>
</feature>
<comment type="catalytic activity">
    <reaction evidence="5">
        <text>L-quinate + NAD(+) = 3-dehydroquinate + NADH + H(+)</text>
        <dbReference type="Rhea" id="RHEA:22364"/>
        <dbReference type="ChEBI" id="CHEBI:15378"/>
        <dbReference type="ChEBI" id="CHEBI:29751"/>
        <dbReference type="ChEBI" id="CHEBI:32364"/>
        <dbReference type="ChEBI" id="CHEBI:57540"/>
        <dbReference type="ChEBI" id="CHEBI:57945"/>
        <dbReference type="EC" id="1.1.1.24"/>
    </reaction>
</comment>
<feature type="non-terminal residue" evidence="12">
    <location>
        <position position="1"/>
    </location>
</feature>
<dbReference type="InterPro" id="IPR022893">
    <property type="entry name" value="Shikimate_DH_fam"/>
</dbReference>
<dbReference type="FunFam" id="3.40.50.720:FF:000086">
    <property type="entry name" value="Quinate/shikimate dehydrogenase"/>
    <property type="match status" value="1"/>
</dbReference>
<protein>
    <recommendedName>
        <fullName evidence="9">Quinate/shikimate dehydrogenase (NAD(+))</fullName>
        <ecNumber evidence="8">1.1.1.24</ecNumber>
    </recommendedName>
</protein>